<evidence type="ECO:0000313" key="3">
    <source>
        <dbReference type="Proteomes" id="UP000198287"/>
    </source>
</evidence>
<accession>A0A226EQS9</accession>
<reference evidence="2 3" key="1">
    <citation type="submission" date="2015-12" db="EMBL/GenBank/DDBJ databases">
        <title>The genome of Folsomia candida.</title>
        <authorList>
            <person name="Faddeeva A."/>
            <person name="Derks M.F."/>
            <person name="Anvar Y."/>
            <person name="Smit S."/>
            <person name="Van Straalen N."/>
            <person name="Roelofs D."/>
        </authorList>
    </citation>
    <scope>NUCLEOTIDE SEQUENCE [LARGE SCALE GENOMIC DNA]</scope>
    <source>
        <strain evidence="2 3">VU population</strain>
        <tissue evidence="2">Whole body</tissue>
    </source>
</reference>
<keyword evidence="3" id="KW-1185">Reference proteome</keyword>
<feature type="chain" id="PRO_5012172125" evidence="1">
    <location>
        <begin position="23"/>
        <end position="147"/>
    </location>
</feature>
<evidence type="ECO:0000313" key="2">
    <source>
        <dbReference type="EMBL" id="OXA59404.1"/>
    </source>
</evidence>
<protein>
    <submittedName>
        <fullName evidence="2">Transcobalamin-1</fullName>
    </submittedName>
</protein>
<feature type="signal peptide" evidence="1">
    <location>
        <begin position="1"/>
        <end position="22"/>
    </location>
</feature>
<dbReference type="Gene3D" id="2.170.130.30">
    <property type="match status" value="1"/>
</dbReference>
<sequence>MTSQFAFLSTLVLFTLCASCHCARVDYHVWYTSDPVNGDRTFKQVSFSDVNVTYFIDIMGEAARGDANYAYSFTQYPFGIYIRGIGGYMENVNENIFWYLYELQSPPDVNNPPKDNDLAKSAVNDLVVHDGGIYLFWLRPWTDSTKN</sequence>
<keyword evidence="1" id="KW-0732">Signal</keyword>
<dbReference type="EMBL" id="LNIX01000002">
    <property type="protein sequence ID" value="OXA59404.1"/>
    <property type="molecule type" value="Genomic_DNA"/>
</dbReference>
<dbReference type="Proteomes" id="UP000198287">
    <property type="component" value="Unassembled WGS sequence"/>
</dbReference>
<gene>
    <name evidence="2" type="ORF">Fcan01_04850</name>
</gene>
<name>A0A226EQS9_FOLCA</name>
<dbReference type="AlphaFoldDB" id="A0A226EQS9"/>
<comment type="caution">
    <text evidence="2">The sequence shown here is derived from an EMBL/GenBank/DDBJ whole genome shotgun (WGS) entry which is preliminary data.</text>
</comment>
<evidence type="ECO:0000256" key="1">
    <source>
        <dbReference type="SAM" id="SignalP"/>
    </source>
</evidence>
<organism evidence="2 3">
    <name type="scientific">Folsomia candida</name>
    <name type="common">Springtail</name>
    <dbReference type="NCBI Taxonomy" id="158441"/>
    <lineage>
        <taxon>Eukaryota</taxon>
        <taxon>Metazoa</taxon>
        <taxon>Ecdysozoa</taxon>
        <taxon>Arthropoda</taxon>
        <taxon>Hexapoda</taxon>
        <taxon>Collembola</taxon>
        <taxon>Entomobryomorpha</taxon>
        <taxon>Isotomoidea</taxon>
        <taxon>Isotomidae</taxon>
        <taxon>Proisotominae</taxon>
        <taxon>Folsomia</taxon>
    </lineage>
</organism>
<proteinExistence type="predicted"/>